<evidence type="ECO:0000259" key="3">
    <source>
        <dbReference type="PROSITE" id="PS50902"/>
    </source>
</evidence>
<dbReference type="PANTHER" id="PTHR39201">
    <property type="entry name" value="EXPORTED PROTEIN-RELATED"/>
    <property type="match status" value="1"/>
</dbReference>
<dbReference type="Pfam" id="PF12682">
    <property type="entry name" value="Flavodoxin_4"/>
    <property type="match status" value="1"/>
</dbReference>
<dbReference type="SUPFAM" id="SSF52218">
    <property type="entry name" value="Flavoproteins"/>
    <property type="match status" value="1"/>
</dbReference>
<feature type="domain" description="Flavodoxin-like" evidence="3">
    <location>
        <begin position="23"/>
        <end position="176"/>
    </location>
</feature>
<evidence type="ECO:0000256" key="2">
    <source>
        <dbReference type="ARBA" id="ARBA00022643"/>
    </source>
</evidence>
<evidence type="ECO:0000313" key="5">
    <source>
        <dbReference type="Proteomes" id="UP000092691"/>
    </source>
</evidence>
<keyword evidence="1" id="KW-0285">Flavoprotein</keyword>
<reference evidence="4 5" key="1">
    <citation type="submission" date="2016-06" db="EMBL/GenBank/DDBJ databases">
        <title>Microsymbionts genomes from the relict species Vavilovia formosa.</title>
        <authorList>
            <person name="Chirak E."/>
            <person name="Kimeklis A."/>
            <person name="Andronov E."/>
        </authorList>
    </citation>
    <scope>NUCLEOTIDE SEQUENCE [LARGE SCALE GENOMIC DNA]</scope>
    <source>
        <strain evidence="4 5">Vaf10</strain>
    </source>
</reference>
<evidence type="ECO:0000313" key="4">
    <source>
        <dbReference type="EMBL" id="ANP86775.1"/>
    </source>
</evidence>
<gene>
    <name evidence="4" type="ORF">BA011_14235</name>
</gene>
<dbReference type="InterPro" id="IPR008254">
    <property type="entry name" value="Flavodoxin/NO_synth"/>
</dbReference>
<accession>A0A1B1CAK3</accession>
<protein>
    <submittedName>
        <fullName evidence="4">Flavodoxin</fullName>
    </submittedName>
</protein>
<dbReference type="Gene3D" id="3.40.50.360">
    <property type="match status" value="1"/>
</dbReference>
<name>A0A1B1CAK3_RHILE</name>
<evidence type="ECO:0000256" key="1">
    <source>
        <dbReference type="ARBA" id="ARBA00022630"/>
    </source>
</evidence>
<dbReference type="EMBL" id="CP016286">
    <property type="protein sequence ID" value="ANP86775.1"/>
    <property type="molecule type" value="Genomic_DNA"/>
</dbReference>
<dbReference type="PROSITE" id="PS50902">
    <property type="entry name" value="FLAVODOXIN_LIKE"/>
    <property type="match status" value="1"/>
</dbReference>
<keyword evidence="2" id="KW-0288">FMN</keyword>
<sequence>MFLTAAGVILPKAQALAARQPRALVAYFSRTGNTRVIANQIRRARNATLFEINPATPYPEDYQATVAQAAAETESGYRPPLKQIVADIQSYEEVFLGFPIWGMTAPPVIRSFLVAHDLTGKPVVPFVTHGGYGLGNSIGVVEAHASKDTVRRGFSLEADQEKRTLETVSAWLDALPPTD</sequence>
<dbReference type="AlphaFoldDB" id="A0A1B1CAK3"/>
<dbReference type="OrthoDB" id="9806505at2"/>
<dbReference type="GO" id="GO:0010181">
    <property type="term" value="F:FMN binding"/>
    <property type="evidence" value="ECO:0007669"/>
    <property type="project" value="InterPro"/>
</dbReference>
<organism evidence="4 5">
    <name type="scientific">Rhizobium leguminosarum</name>
    <dbReference type="NCBI Taxonomy" id="384"/>
    <lineage>
        <taxon>Bacteria</taxon>
        <taxon>Pseudomonadati</taxon>
        <taxon>Pseudomonadota</taxon>
        <taxon>Alphaproteobacteria</taxon>
        <taxon>Hyphomicrobiales</taxon>
        <taxon>Rhizobiaceae</taxon>
        <taxon>Rhizobium/Agrobacterium group</taxon>
        <taxon>Rhizobium</taxon>
    </lineage>
</organism>
<dbReference type="PANTHER" id="PTHR39201:SF1">
    <property type="entry name" value="FLAVODOXIN-LIKE DOMAIN-CONTAINING PROTEIN"/>
    <property type="match status" value="1"/>
</dbReference>
<dbReference type="InterPro" id="IPR029039">
    <property type="entry name" value="Flavoprotein-like_sf"/>
</dbReference>
<dbReference type="Proteomes" id="UP000092691">
    <property type="component" value="Chromosome"/>
</dbReference>
<proteinExistence type="predicted"/>